<feature type="compositionally biased region" description="Basic and acidic residues" evidence="12">
    <location>
        <begin position="138"/>
        <end position="167"/>
    </location>
</feature>
<protein>
    <recommendedName>
        <fullName evidence="3">DNA primase large subunit</fullName>
    </recommendedName>
</protein>
<evidence type="ECO:0000256" key="12">
    <source>
        <dbReference type="SAM" id="MobiDB-lite"/>
    </source>
</evidence>
<dbReference type="GO" id="GO:0006270">
    <property type="term" value="P:DNA replication initiation"/>
    <property type="evidence" value="ECO:0007669"/>
    <property type="project" value="TreeGrafter"/>
</dbReference>
<dbReference type="Pfam" id="PF04104">
    <property type="entry name" value="DNA_primase_lrg"/>
    <property type="match status" value="1"/>
</dbReference>
<evidence type="ECO:0000313" key="16">
    <source>
        <dbReference type="WBParaSite" id="nOo.2.0.1.t03944-RA"/>
    </source>
</evidence>
<dbReference type="InterPro" id="IPR058560">
    <property type="entry name" value="DNA_primase_C"/>
</dbReference>
<feature type="compositionally biased region" description="Basic and acidic residues" evidence="12">
    <location>
        <begin position="179"/>
        <end position="198"/>
    </location>
</feature>
<dbReference type="Gene3D" id="1.20.930.80">
    <property type="match status" value="1"/>
</dbReference>
<evidence type="ECO:0000256" key="7">
    <source>
        <dbReference type="ARBA" id="ARBA00022705"/>
    </source>
</evidence>
<feature type="region of interest" description="Disordered" evidence="12">
    <location>
        <begin position="1"/>
        <end position="69"/>
    </location>
</feature>
<dbReference type="STRING" id="42157.A0A182E7F1"/>
<keyword evidence="10" id="KW-0411">Iron-sulfur</keyword>
<evidence type="ECO:0000256" key="11">
    <source>
        <dbReference type="ARBA" id="ARBA00023125"/>
    </source>
</evidence>
<dbReference type="GO" id="GO:0006397">
    <property type="term" value="P:mRNA processing"/>
    <property type="evidence" value="ECO:0007669"/>
    <property type="project" value="UniProtKB-KW"/>
</dbReference>
<dbReference type="GO" id="GO:0046872">
    <property type="term" value="F:metal ion binding"/>
    <property type="evidence" value="ECO:0007669"/>
    <property type="project" value="UniProtKB-KW"/>
</dbReference>
<evidence type="ECO:0000256" key="4">
    <source>
        <dbReference type="ARBA" id="ARBA00022485"/>
    </source>
</evidence>
<dbReference type="CDD" id="cd07322">
    <property type="entry name" value="PriL_PriS_Eukaryotic"/>
    <property type="match status" value="1"/>
</dbReference>
<dbReference type="FunFam" id="1.20.1390.10:FF:000004">
    <property type="entry name" value="RNA-binding motif protein 25"/>
    <property type="match status" value="1"/>
</dbReference>
<keyword evidence="7" id="KW-0235">DNA replication</keyword>
<dbReference type="InterPro" id="IPR036483">
    <property type="entry name" value="PWI_dom_sf"/>
</dbReference>
<dbReference type="EMBL" id="UYRW01000816">
    <property type="protein sequence ID" value="VDK71141.1"/>
    <property type="molecule type" value="Genomic_DNA"/>
</dbReference>
<dbReference type="AlphaFoldDB" id="A0A182E7F1"/>
<dbReference type="GO" id="GO:0005658">
    <property type="term" value="C:alpha DNA polymerase:primase complex"/>
    <property type="evidence" value="ECO:0007669"/>
    <property type="project" value="UniProtKB-ARBA"/>
</dbReference>
<dbReference type="PROSITE" id="PS51025">
    <property type="entry name" value="PWI"/>
    <property type="match status" value="1"/>
</dbReference>
<dbReference type="GO" id="GO:0051539">
    <property type="term" value="F:4 iron, 4 sulfur cluster binding"/>
    <property type="evidence" value="ECO:0007669"/>
    <property type="project" value="UniProtKB-KW"/>
</dbReference>
<dbReference type="InterPro" id="IPR002483">
    <property type="entry name" value="PWI_dom"/>
</dbReference>
<feature type="compositionally biased region" description="Basic and acidic residues" evidence="12">
    <location>
        <begin position="89"/>
        <end position="118"/>
    </location>
</feature>
<reference evidence="16" key="1">
    <citation type="submission" date="2016-06" db="UniProtKB">
        <authorList>
            <consortium name="WormBaseParasite"/>
        </authorList>
    </citation>
    <scope>IDENTIFICATION</scope>
</reference>
<keyword evidence="8" id="KW-0479">Metal-binding</keyword>
<evidence type="ECO:0000256" key="8">
    <source>
        <dbReference type="ARBA" id="ARBA00022723"/>
    </source>
</evidence>
<feature type="compositionally biased region" description="Basic and acidic residues" evidence="12">
    <location>
        <begin position="37"/>
        <end position="50"/>
    </location>
</feature>
<dbReference type="Pfam" id="PF26466">
    <property type="entry name" value="DNA_primase_lrg_N"/>
    <property type="match status" value="1"/>
</dbReference>
<reference evidence="14 15" key="2">
    <citation type="submission" date="2018-08" db="EMBL/GenBank/DDBJ databases">
        <authorList>
            <person name="Laetsch R D."/>
            <person name="Stevens L."/>
            <person name="Kumar S."/>
            <person name="Blaxter L. M."/>
        </authorList>
    </citation>
    <scope>NUCLEOTIDE SEQUENCE [LARGE SCALE GENOMIC DNA]</scope>
</reference>
<evidence type="ECO:0000256" key="3">
    <source>
        <dbReference type="ARBA" id="ARBA00019038"/>
    </source>
</evidence>
<dbReference type="InterPro" id="IPR016558">
    <property type="entry name" value="DNA_primase_lsu_euk"/>
</dbReference>
<organism evidence="16">
    <name type="scientific">Onchocerca ochengi</name>
    <name type="common">Filarial nematode worm</name>
    <dbReference type="NCBI Taxonomy" id="42157"/>
    <lineage>
        <taxon>Eukaryota</taxon>
        <taxon>Metazoa</taxon>
        <taxon>Ecdysozoa</taxon>
        <taxon>Nematoda</taxon>
        <taxon>Chromadorea</taxon>
        <taxon>Rhabditida</taxon>
        <taxon>Spirurina</taxon>
        <taxon>Spiruromorpha</taxon>
        <taxon>Filarioidea</taxon>
        <taxon>Onchocercidae</taxon>
        <taxon>Onchocerca</taxon>
    </lineage>
</organism>
<dbReference type="PANTHER" id="PTHR10537">
    <property type="entry name" value="DNA PRIMASE LARGE SUBUNIT"/>
    <property type="match status" value="1"/>
</dbReference>
<dbReference type="SUPFAM" id="SSF101233">
    <property type="entry name" value="PWI domain"/>
    <property type="match status" value="1"/>
</dbReference>
<keyword evidence="9" id="KW-0408">Iron</keyword>
<dbReference type="OrthoDB" id="421393at2759"/>
<dbReference type="Pfam" id="PF01480">
    <property type="entry name" value="PWI"/>
    <property type="match status" value="1"/>
</dbReference>
<evidence type="ECO:0000256" key="2">
    <source>
        <dbReference type="ARBA" id="ARBA00010564"/>
    </source>
</evidence>
<keyword evidence="6" id="KW-0507">mRNA processing</keyword>
<evidence type="ECO:0000256" key="5">
    <source>
        <dbReference type="ARBA" id="ARBA00022515"/>
    </source>
</evidence>
<evidence type="ECO:0000256" key="6">
    <source>
        <dbReference type="ARBA" id="ARBA00022664"/>
    </source>
</evidence>
<dbReference type="GO" id="GO:0003677">
    <property type="term" value="F:DNA binding"/>
    <property type="evidence" value="ECO:0007669"/>
    <property type="project" value="UniProtKB-KW"/>
</dbReference>
<dbReference type="WBParaSite" id="nOo.2.0.1.t03944-RA">
    <property type="protein sequence ID" value="nOo.2.0.1.t03944-RA"/>
    <property type="gene ID" value="nOo.2.0.1.g03944"/>
</dbReference>
<proteinExistence type="inferred from homology"/>
<comment type="similarity">
    <text evidence="2">Belongs to the eukaryotic-type primase large subunit family.</text>
</comment>
<feature type="region of interest" description="Disordered" evidence="12">
    <location>
        <begin position="89"/>
        <end position="251"/>
    </location>
</feature>
<dbReference type="SMART" id="SM00311">
    <property type="entry name" value="PWI"/>
    <property type="match status" value="1"/>
</dbReference>
<keyword evidence="5" id="KW-0639">Primosome</keyword>
<feature type="compositionally biased region" description="Basic and acidic residues" evidence="12">
    <location>
        <begin position="1"/>
        <end position="13"/>
    </location>
</feature>
<keyword evidence="11" id="KW-0238">DNA-binding</keyword>
<evidence type="ECO:0000256" key="1">
    <source>
        <dbReference type="ARBA" id="ARBA00001966"/>
    </source>
</evidence>
<sequence>MLFVQPKDDDKYSSRHRAHSRSRSDSRDRHKSRKRSRTDSERSDVKKDRDSEDSDEQKERRALRKQIREKEIAYADRLRKWEARERRQAKLYERDEQREKQRKRDMQKEAKKLKHFLEDYDDERMDQKYYKSSSLFQRRRDFEREREADAKDRQREQQEIEELKKQILAENANVENPDEEARKRHEEQEEALLRKLRADSGSPNPHRPLGQKPLPSEPEKDEESEESESDSESERSGEEAVKMEKLEKRSSWKAVASEDTPVLNSPIVSVASPSLMSSSLASPAIVRTDVITPARPSTSSHLNGIFGFEENDEDAAFRKKKLKPFEITEEDRIQAMTSEERKQMIKDLIDRIPTAKNDLFAFPINWNYVDKSLVEQRVKPWVSKKITDYIGEEEASLVDFVCEKVTSKTDPQKILSDIAMVLDDEAEVFVVKMWRLLIYESEAKKLGSIYKSEKELLERKMQFESSPRSIPKFLIQNSRGPVNRGLKKMEDLNLQMYLEPPTEDITLHEFQELALNRLRVLKVVEQVKDRFPRGTEAINNELTKQLLKMMPIACGCCPFEELESERKRDVISHFILRLAFCQTPEQTRWFIQQEVDFFRFRFQIVSKSCDAVTQFLQANNFDAQLVTDAEKQNLKENLSNACSIQLNKVTSTNFWKIPFEDALDLIRKRRVLLISGDAIVSEDDLQVILCTRLRLNIAAAMARACRNIVFIEENDRLMPFLKQLSSRSYIGKNYIGTDVSRVTPDMVDSFAATSFPLCMRNIHNRLRADHHLRHGARMQYGLFLKAIGMTLDDALSFWRAEFTKKMDSDKFDKQYAYNIRHNYGKEGKHANYLAYPCTKIILDLSPSSGDCHGCPYRHNDLQSLAQNLENSGLSRSESEHIILLSKNTQYDKACTRYFEFKHKMAENSLGTVITHPNQYFELSRQVHEEKRNREEEPKHEITLNTSHVNITQYESDVDIEDLIKMEASKVN</sequence>
<dbReference type="GO" id="GO:0006269">
    <property type="term" value="P:DNA replication, synthesis of primer"/>
    <property type="evidence" value="ECO:0007669"/>
    <property type="project" value="UniProtKB-KW"/>
</dbReference>
<evidence type="ECO:0000256" key="10">
    <source>
        <dbReference type="ARBA" id="ARBA00023014"/>
    </source>
</evidence>
<evidence type="ECO:0000313" key="15">
    <source>
        <dbReference type="Proteomes" id="UP000271087"/>
    </source>
</evidence>
<feature type="compositionally biased region" description="Acidic residues" evidence="12">
    <location>
        <begin position="219"/>
        <end position="231"/>
    </location>
</feature>
<feature type="domain" description="PWI" evidence="13">
    <location>
        <begin position="357"/>
        <end position="454"/>
    </location>
</feature>
<evidence type="ECO:0000256" key="9">
    <source>
        <dbReference type="ARBA" id="ARBA00023004"/>
    </source>
</evidence>
<keyword evidence="15" id="KW-1185">Reference proteome</keyword>
<evidence type="ECO:0000313" key="14">
    <source>
        <dbReference type="EMBL" id="VDK71141.1"/>
    </source>
</evidence>
<evidence type="ECO:0000259" key="13">
    <source>
        <dbReference type="PROSITE" id="PS51025"/>
    </source>
</evidence>
<dbReference type="Proteomes" id="UP000271087">
    <property type="component" value="Unassembled WGS sequence"/>
</dbReference>
<gene>
    <name evidence="14" type="ORF">NOO_LOCUS3944</name>
</gene>
<keyword evidence="4" id="KW-0004">4Fe-4S</keyword>
<dbReference type="InterPro" id="IPR007238">
    <property type="entry name" value="DNA_primase_lsu_euk/arc"/>
</dbReference>
<accession>A0A182E7F1</accession>
<name>A0A182E7F1_ONCOC</name>
<dbReference type="PANTHER" id="PTHR10537:SF3">
    <property type="entry name" value="DNA PRIMASE LARGE SUBUNIT"/>
    <property type="match status" value="1"/>
</dbReference>
<feature type="compositionally biased region" description="Basic and acidic residues" evidence="12">
    <location>
        <begin position="232"/>
        <end position="250"/>
    </location>
</feature>
<dbReference type="Gene3D" id="1.20.1390.10">
    <property type="entry name" value="PWI domain"/>
    <property type="match status" value="1"/>
</dbReference>
<comment type="cofactor">
    <cofactor evidence="1">
        <name>[4Fe-4S] cluster</name>
        <dbReference type="ChEBI" id="CHEBI:49883"/>
    </cofactor>
</comment>